<dbReference type="AlphaFoldDB" id="A0AAW1JF36"/>
<dbReference type="PANTHER" id="PTHR46599">
    <property type="entry name" value="PIGGYBAC TRANSPOSABLE ELEMENT-DERIVED PROTEIN 4"/>
    <property type="match status" value="1"/>
</dbReference>
<evidence type="ECO:0000313" key="3">
    <source>
        <dbReference type="Proteomes" id="UP001458880"/>
    </source>
</evidence>
<reference evidence="2 3" key="1">
    <citation type="journal article" date="2024" name="BMC Genomics">
        <title>De novo assembly and annotation of Popillia japonica's genome with initial clues to its potential as an invasive pest.</title>
        <authorList>
            <person name="Cucini C."/>
            <person name="Boschi S."/>
            <person name="Funari R."/>
            <person name="Cardaioli E."/>
            <person name="Iannotti N."/>
            <person name="Marturano G."/>
            <person name="Paoli F."/>
            <person name="Bruttini M."/>
            <person name="Carapelli A."/>
            <person name="Frati F."/>
            <person name="Nardi F."/>
        </authorList>
    </citation>
    <scope>NUCLEOTIDE SEQUENCE [LARGE SCALE GENOMIC DNA]</scope>
    <source>
        <strain evidence="2">DMR45628</strain>
    </source>
</reference>
<gene>
    <name evidence="2" type="ORF">QE152_g30625</name>
</gene>
<organism evidence="2 3">
    <name type="scientific">Popillia japonica</name>
    <name type="common">Japanese beetle</name>
    <dbReference type="NCBI Taxonomy" id="7064"/>
    <lineage>
        <taxon>Eukaryota</taxon>
        <taxon>Metazoa</taxon>
        <taxon>Ecdysozoa</taxon>
        <taxon>Arthropoda</taxon>
        <taxon>Hexapoda</taxon>
        <taxon>Insecta</taxon>
        <taxon>Pterygota</taxon>
        <taxon>Neoptera</taxon>
        <taxon>Endopterygota</taxon>
        <taxon>Coleoptera</taxon>
        <taxon>Polyphaga</taxon>
        <taxon>Scarabaeiformia</taxon>
        <taxon>Scarabaeidae</taxon>
        <taxon>Rutelinae</taxon>
        <taxon>Popillia</taxon>
    </lineage>
</organism>
<protein>
    <submittedName>
        <fullName evidence="2">Transposase IS4</fullName>
    </submittedName>
</protein>
<accession>A0AAW1JF36</accession>
<proteinExistence type="predicted"/>
<sequence length="527" mass="60685">MNRAVNRKFQEHGKVSTSAGAEMENFMQSTSEKIMLTAEFVVTNQNQGAEKLRWIKASPSKWQTFVANRVSKIQSHSDPQEWFHVKSQDNPADLLSRGTTLSTLLNSTLWWHGPSWLAQNSSERPINYNNSEPVAEIPEQRKTVALTTKLTEYSIFEKFSSFSKLQRITAWILRFAANCRKGAGDRRSGPLSVTELNNSLIVLVGSNTCLKIADNNAVPGPSDSTKPRLSVKKYYTDSELLKIWEDSDFDDFDSVDGDFERLRDSDKESATDVPRGNADNKESIISWKDYPTCMNNLPFLKTESLLIPPNGNTPIDYFRHIVTDDFLQTVVEETNTNSYIWKINPPPGEANPEDRLYKIRPVINFFNQRMAEIYYPCKQLFLDESMVLWRERLSFRQYIKNQKHKYGIKLYMMTTPQGLIQKIAVYTGQYIKNQKHKYGIKLYMMTTPQGLIQKIAVYTGMLDEKGDRGHAQKVVLHLMKDKLNVGHHLYVDNYYNSFDLAKTLLDQGTLDERQVKRWTSPLRGQLL</sequence>
<dbReference type="Proteomes" id="UP001458880">
    <property type="component" value="Unassembled WGS sequence"/>
</dbReference>
<evidence type="ECO:0000259" key="1">
    <source>
        <dbReference type="Pfam" id="PF13843"/>
    </source>
</evidence>
<dbReference type="EMBL" id="JASPKY010000414">
    <property type="protein sequence ID" value="KAK9701398.1"/>
    <property type="molecule type" value="Genomic_DNA"/>
</dbReference>
<keyword evidence="3" id="KW-1185">Reference proteome</keyword>
<feature type="domain" description="PiggyBac transposable element-derived protein" evidence="1">
    <location>
        <begin position="352"/>
        <end position="429"/>
    </location>
</feature>
<name>A0AAW1JF36_POPJA</name>
<evidence type="ECO:0000313" key="2">
    <source>
        <dbReference type="EMBL" id="KAK9701398.1"/>
    </source>
</evidence>
<dbReference type="InterPro" id="IPR029526">
    <property type="entry name" value="PGBD"/>
</dbReference>
<comment type="caution">
    <text evidence="2">The sequence shown here is derived from an EMBL/GenBank/DDBJ whole genome shotgun (WGS) entry which is preliminary data.</text>
</comment>
<dbReference type="Pfam" id="PF13843">
    <property type="entry name" value="DDE_Tnp_1_7"/>
    <property type="match status" value="1"/>
</dbReference>
<dbReference type="PANTHER" id="PTHR46599:SF3">
    <property type="entry name" value="PIGGYBAC TRANSPOSABLE ELEMENT-DERIVED PROTEIN 4"/>
    <property type="match status" value="1"/>
</dbReference>